<dbReference type="SUPFAM" id="SSF54001">
    <property type="entry name" value="Cysteine proteinases"/>
    <property type="match status" value="1"/>
</dbReference>
<keyword evidence="4" id="KW-0788">Thiol protease</keyword>
<keyword evidence="2" id="KW-0645">Protease</keyword>
<accession>A0ABZ0L6W8</accession>
<dbReference type="InterPro" id="IPR051202">
    <property type="entry name" value="Peptidase_C40"/>
</dbReference>
<feature type="domain" description="NlpC/P60" evidence="5">
    <location>
        <begin position="33"/>
        <end position="155"/>
    </location>
</feature>
<organism evidence="6 7">
    <name type="scientific">Sporosarcina oncorhynchi</name>
    <dbReference type="NCBI Taxonomy" id="3056444"/>
    <lineage>
        <taxon>Bacteria</taxon>
        <taxon>Bacillati</taxon>
        <taxon>Bacillota</taxon>
        <taxon>Bacilli</taxon>
        <taxon>Bacillales</taxon>
        <taxon>Caryophanaceae</taxon>
        <taxon>Sporosarcina</taxon>
    </lineage>
</organism>
<keyword evidence="3" id="KW-0378">Hydrolase</keyword>
<dbReference type="EMBL" id="CP129118">
    <property type="protein sequence ID" value="WOV88314.1"/>
    <property type="molecule type" value="Genomic_DNA"/>
</dbReference>
<dbReference type="PANTHER" id="PTHR47053:SF1">
    <property type="entry name" value="MUREIN DD-ENDOPEPTIDASE MEPH-RELATED"/>
    <property type="match status" value="1"/>
</dbReference>
<evidence type="ECO:0000313" key="7">
    <source>
        <dbReference type="Proteomes" id="UP001303902"/>
    </source>
</evidence>
<evidence type="ECO:0000256" key="2">
    <source>
        <dbReference type="ARBA" id="ARBA00022670"/>
    </source>
</evidence>
<dbReference type="PANTHER" id="PTHR47053">
    <property type="entry name" value="MUREIN DD-ENDOPEPTIDASE MEPH-RELATED"/>
    <property type="match status" value="1"/>
</dbReference>
<dbReference type="RefSeq" id="WP_317969228.1">
    <property type="nucleotide sequence ID" value="NZ_CP129118.1"/>
</dbReference>
<reference evidence="6 7" key="1">
    <citation type="submission" date="2023-06" db="EMBL/GenBank/DDBJ databases">
        <title>Sporosarcina sp. nov., isolated from Korean tranditional fermented seafood 'Jeotgal'.</title>
        <authorList>
            <person name="Yang A.I."/>
            <person name="Shin N.-R."/>
        </authorList>
    </citation>
    <scope>NUCLEOTIDE SEQUENCE [LARGE SCALE GENOMIC DNA]</scope>
    <source>
        <strain evidence="6 7">T2O-4</strain>
    </source>
</reference>
<protein>
    <submittedName>
        <fullName evidence="6">C40 family peptidase</fullName>
    </submittedName>
</protein>
<dbReference type="Gene3D" id="3.90.1720.10">
    <property type="entry name" value="endopeptidase domain like (from Nostoc punctiforme)"/>
    <property type="match status" value="1"/>
</dbReference>
<sequence>MRILAHAQKSLVILAITFVLFVTPFIEQAQASSPDAVALIDTATSLKGIKYKYGGTTTAGFDCSGYIQFVFKKHDVNLPRTTSGMHATGVEVNKSDLIAGDLVFFNTTGKGVSHVGMYVGDGKFAHASTSKGVRVDALDDPYYWGKRYIGAKRINGVSNVAYAK</sequence>
<dbReference type="InterPro" id="IPR000064">
    <property type="entry name" value="NLP_P60_dom"/>
</dbReference>
<proteinExistence type="inferred from homology"/>
<name>A0ABZ0L6W8_9BACL</name>
<dbReference type="Pfam" id="PF00877">
    <property type="entry name" value="NLPC_P60"/>
    <property type="match status" value="1"/>
</dbReference>
<evidence type="ECO:0000256" key="1">
    <source>
        <dbReference type="ARBA" id="ARBA00007074"/>
    </source>
</evidence>
<evidence type="ECO:0000259" key="5">
    <source>
        <dbReference type="PROSITE" id="PS51935"/>
    </source>
</evidence>
<evidence type="ECO:0000313" key="6">
    <source>
        <dbReference type="EMBL" id="WOV88314.1"/>
    </source>
</evidence>
<comment type="similarity">
    <text evidence="1">Belongs to the peptidase C40 family.</text>
</comment>
<dbReference type="Proteomes" id="UP001303902">
    <property type="component" value="Chromosome"/>
</dbReference>
<evidence type="ECO:0000256" key="3">
    <source>
        <dbReference type="ARBA" id="ARBA00022801"/>
    </source>
</evidence>
<evidence type="ECO:0000256" key="4">
    <source>
        <dbReference type="ARBA" id="ARBA00022807"/>
    </source>
</evidence>
<dbReference type="InterPro" id="IPR038765">
    <property type="entry name" value="Papain-like_cys_pep_sf"/>
</dbReference>
<gene>
    <name evidence="6" type="ORF">QWT69_04105</name>
</gene>
<keyword evidence="7" id="KW-1185">Reference proteome</keyword>
<dbReference type="PROSITE" id="PS51935">
    <property type="entry name" value="NLPC_P60"/>
    <property type="match status" value="1"/>
</dbReference>